<evidence type="ECO:0000256" key="5">
    <source>
        <dbReference type="ARBA" id="ARBA00022692"/>
    </source>
</evidence>
<evidence type="ECO:0000256" key="3">
    <source>
        <dbReference type="ARBA" id="ARBA00022448"/>
    </source>
</evidence>
<feature type="transmembrane region" description="Helical" evidence="9">
    <location>
        <begin position="83"/>
        <end position="104"/>
    </location>
</feature>
<dbReference type="Pfam" id="PF12822">
    <property type="entry name" value="ECF_trnsprt"/>
    <property type="match status" value="1"/>
</dbReference>
<dbReference type="GO" id="GO:0032217">
    <property type="term" value="F:riboflavin transmembrane transporter activity"/>
    <property type="evidence" value="ECO:0007669"/>
    <property type="project" value="UniProtKB-UniRule"/>
</dbReference>
<dbReference type="Gene3D" id="1.10.1760.20">
    <property type="match status" value="1"/>
</dbReference>
<evidence type="ECO:0000256" key="7">
    <source>
        <dbReference type="ARBA" id="ARBA00023136"/>
    </source>
</evidence>
<keyword evidence="7 8" id="KW-0472">Membrane</keyword>
<protein>
    <recommendedName>
        <fullName evidence="8">Riboflavin transporter</fullName>
    </recommendedName>
</protein>
<keyword evidence="6 9" id="KW-1133">Transmembrane helix</keyword>
<keyword evidence="11" id="KW-1185">Reference proteome</keyword>
<dbReference type="AlphaFoldDB" id="E6U5G8"/>
<dbReference type="PIRSF" id="PIRSF037778">
    <property type="entry name" value="UCP037778_transp_RibU"/>
    <property type="match status" value="1"/>
</dbReference>
<organism evidence="10 11">
    <name type="scientific">Ethanoligenens harbinense (strain DSM 18485 / JCM 12961 / CGMCC 1.5033 / YUAN-3)</name>
    <dbReference type="NCBI Taxonomy" id="663278"/>
    <lineage>
        <taxon>Bacteria</taxon>
        <taxon>Bacillati</taxon>
        <taxon>Bacillota</taxon>
        <taxon>Clostridia</taxon>
        <taxon>Eubacteriales</taxon>
        <taxon>Oscillospiraceae</taxon>
        <taxon>Ethanoligenens</taxon>
    </lineage>
</organism>
<dbReference type="RefSeq" id="WP_013484016.1">
    <property type="nucleotide sequence ID" value="NC_014828.1"/>
</dbReference>
<dbReference type="InterPro" id="IPR024529">
    <property type="entry name" value="ECF_trnsprt_substrate-spec"/>
</dbReference>
<reference evidence="10 11" key="1">
    <citation type="submission" date="2010-12" db="EMBL/GenBank/DDBJ databases">
        <title>Complete sequence of Ethanoligenens harbinense YUAN-3.</title>
        <authorList>
            <person name="Lucas S."/>
            <person name="Copeland A."/>
            <person name="Lapidus A."/>
            <person name="Cheng J.-F."/>
            <person name="Bruce D."/>
            <person name="Goodwin L."/>
            <person name="Pitluck S."/>
            <person name="Chertkov O."/>
            <person name="Misra M."/>
            <person name="Detter J.C."/>
            <person name="Han C."/>
            <person name="Tapia R."/>
            <person name="Land M."/>
            <person name="Hauser L."/>
            <person name="Jeffries C."/>
            <person name="Kyrpides N."/>
            <person name="Ivanova N."/>
            <person name="Mikhailova N."/>
            <person name="Wang A."/>
            <person name="Mouttaki H."/>
            <person name="He Z."/>
            <person name="Zhou J."/>
            <person name="Hemme C.L."/>
            <person name="Woyke T."/>
        </authorList>
    </citation>
    <scope>NUCLEOTIDE SEQUENCE [LARGE SCALE GENOMIC DNA]</scope>
    <source>
        <strain evidence="11">DSM 18485 / JCM 12961 / CGMCC 1.5033 / YUAN-3</strain>
    </source>
</reference>
<name>E6U5G8_ETHHY</name>
<proteinExistence type="inferred from homology"/>
<keyword evidence="5 9" id="KW-0812">Transmembrane</keyword>
<dbReference type="EMBL" id="CP002400">
    <property type="protein sequence ID" value="ADU25635.1"/>
    <property type="molecule type" value="Genomic_DNA"/>
</dbReference>
<evidence type="ECO:0000313" key="10">
    <source>
        <dbReference type="EMBL" id="ADU25635.1"/>
    </source>
</evidence>
<keyword evidence="3 8" id="KW-0813">Transport</keyword>
<evidence type="ECO:0000313" key="11">
    <source>
        <dbReference type="Proteomes" id="UP000001551"/>
    </source>
</evidence>
<accession>E6U5G8</accession>
<dbReference type="STRING" id="663278.Ethha_0044"/>
<dbReference type="KEGG" id="eha:Ethha_0044"/>
<feature type="transmembrane region" description="Helical" evidence="9">
    <location>
        <begin position="110"/>
        <end position="133"/>
    </location>
</feature>
<dbReference type="HOGENOM" id="CLU_086673_2_2_9"/>
<dbReference type="Proteomes" id="UP000001551">
    <property type="component" value="Chromosome"/>
</dbReference>
<comment type="function">
    <text evidence="8">Probably a riboflavin-binding protein that interacts with the energy-coupling factor (ECF) ABC-transporter complex.</text>
</comment>
<evidence type="ECO:0000256" key="2">
    <source>
        <dbReference type="ARBA" id="ARBA00005540"/>
    </source>
</evidence>
<dbReference type="GO" id="GO:0005886">
    <property type="term" value="C:plasma membrane"/>
    <property type="evidence" value="ECO:0007669"/>
    <property type="project" value="UniProtKB-SubCell"/>
</dbReference>
<evidence type="ECO:0000256" key="1">
    <source>
        <dbReference type="ARBA" id="ARBA00004651"/>
    </source>
</evidence>
<feature type="transmembrane region" description="Helical" evidence="9">
    <location>
        <begin position="9"/>
        <end position="27"/>
    </location>
</feature>
<feature type="transmembrane region" description="Helical" evidence="9">
    <location>
        <begin position="140"/>
        <end position="158"/>
    </location>
</feature>
<dbReference type="eggNOG" id="COG3601">
    <property type="taxonomic scope" value="Bacteria"/>
</dbReference>
<dbReference type="InterPro" id="IPR025720">
    <property type="entry name" value="RibU"/>
</dbReference>
<dbReference type="PANTHER" id="PTHR38438:SF1">
    <property type="entry name" value="RIBOFLAVIN TRANSPORTER RIBU"/>
    <property type="match status" value="1"/>
</dbReference>
<feature type="transmembrane region" description="Helical" evidence="9">
    <location>
        <begin position="47"/>
        <end position="71"/>
    </location>
</feature>
<evidence type="ECO:0000256" key="4">
    <source>
        <dbReference type="ARBA" id="ARBA00022475"/>
    </source>
</evidence>
<gene>
    <name evidence="10" type="ordered locus">Ethha_0044</name>
</gene>
<sequence>MYTRQQKTLRMIILGLLAAISIVLYYYEVPFFSNYLKLDFSDLPAAVAAILFGPLAGIVVELIKNLIFFLTRDIGVTMGYGSLINFIVGTALVVPLSLVVRAWIHRGHKWLTAILLGGIAGLASMVAVGVVANYLIAPPFFLHVLHIPLGGTALWAAIGSATILNLVKPVLTAAVLIPVMAAVQKNTHALKV</sequence>
<comment type="subcellular location">
    <subcellularLocation>
        <location evidence="1">Cell membrane</location>
        <topology evidence="1">Multi-pass membrane protein</topology>
    </subcellularLocation>
</comment>
<evidence type="ECO:0000256" key="8">
    <source>
        <dbReference type="PIRNR" id="PIRNR037778"/>
    </source>
</evidence>
<keyword evidence="4 8" id="KW-1003">Cell membrane</keyword>
<comment type="similarity">
    <text evidence="2 8">Belongs to the prokaryotic riboflavin transporter (P-RFT) (TC 2.A.87) family.</text>
</comment>
<evidence type="ECO:0000256" key="6">
    <source>
        <dbReference type="ARBA" id="ARBA00022989"/>
    </source>
</evidence>
<dbReference type="PANTHER" id="PTHR38438">
    <property type="entry name" value="RIBOFLAVIN TRANSPORTER RIBU"/>
    <property type="match status" value="1"/>
</dbReference>
<evidence type="ECO:0000256" key="9">
    <source>
        <dbReference type="SAM" id="Phobius"/>
    </source>
</evidence>